<dbReference type="STRING" id="306901.Q2GYS8"/>
<evidence type="ECO:0000313" key="3">
    <source>
        <dbReference type="Proteomes" id="UP000001056"/>
    </source>
</evidence>
<dbReference type="Gene3D" id="3.30.830.10">
    <property type="entry name" value="Metalloenzyme, LuxS/M16 peptidase-like"/>
    <property type="match status" value="1"/>
</dbReference>
<dbReference type="VEuPathDB" id="FungiDB:CHGG_06876"/>
<dbReference type="EMBL" id="CH408033">
    <property type="protein sequence ID" value="EAQ85623.1"/>
    <property type="molecule type" value="Genomic_DNA"/>
</dbReference>
<dbReference type="GO" id="GO:0005829">
    <property type="term" value="C:cytosol"/>
    <property type="evidence" value="ECO:0007669"/>
    <property type="project" value="TreeGrafter"/>
</dbReference>
<dbReference type="GeneID" id="4394035"/>
<proteinExistence type="predicted"/>
<dbReference type="AlphaFoldDB" id="Q2GYS8"/>
<dbReference type="GO" id="GO:0004222">
    <property type="term" value="F:metalloendopeptidase activity"/>
    <property type="evidence" value="ECO:0007669"/>
    <property type="project" value="TreeGrafter"/>
</dbReference>
<keyword evidence="3" id="KW-1185">Reference proteome</keyword>
<sequence>MSEEEFESNKRSIIGNLLERPKPMMTESDRLWDQIYSELYAFDTAPQDADHIKLLTKADMVNFFMDYIHPTSPSRAKLAVHLEASGVSTKDAKLPSANGTTPVFIEDVRSFKANLDAGAIPPRDLKEYEDWEGKR</sequence>
<evidence type="ECO:0000313" key="2">
    <source>
        <dbReference type="EMBL" id="EAQ85623.1"/>
    </source>
</evidence>
<dbReference type="SUPFAM" id="SSF63411">
    <property type="entry name" value="LuxS/MPP-like metallohydrolase"/>
    <property type="match status" value="1"/>
</dbReference>
<organism evidence="2 3">
    <name type="scientific">Chaetomium globosum (strain ATCC 6205 / CBS 148.51 / DSM 1962 / NBRC 6347 / NRRL 1970)</name>
    <name type="common">Soil fungus</name>
    <dbReference type="NCBI Taxonomy" id="306901"/>
    <lineage>
        <taxon>Eukaryota</taxon>
        <taxon>Fungi</taxon>
        <taxon>Dikarya</taxon>
        <taxon>Ascomycota</taxon>
        <taxon>Pezizomycotina</taxon>
        <taxon>Sordariomycetes</taxon>
        <taxon>Sordariomycetidae</taxon>
        <taxon>Sordariales</taxon>
        <taxon>Chaetomiaceae</taxon>
        <taxon>Chaetomium</taxon>
    </lineage>
</organism>
<dbReference type="OMA" id="EYEDWEG"/>
<dbReference type="InParanoid" id="Q2GYS8"/>
<dbReference type="OrthoDB" id="4702682at2759"/>
<protein>
    <submittedName>
        <fullName evidence="2">Uncharacterized protein</fullName>
    </submittedName>
</protein>
<dbReference type="GO" id="GO:0051603">
    <property type="term" value="P:proteolysis involved in protein catabolic process"/>
    <property type="evidence" value="ECO:0007669"/>
    <property type="project" value="TreeGrafter"/>
</dbReference>
<dbReference type="GO" id="GO:0043171">
    <property type="term" value="P:peptide catabolic process"/>
    <property type="evidence" value="ECO:0007669"/>
    <property type="project" value="TreeGrafter"/>
</dbReference>
<keyword evidence="1" id="KW-0479">Metal-binding</keyword>
<dbReference type="eggNOG" id="KOG0959">
    <property type="taxonomic scope" value="Eukaryota"/>
</dbReference>
<dbReference type="InterPro" id="IPR050626">
    <property type="entry name" value="Peptidase_M16"/>
</dbReference>
<dbReference type="GO" id="GO:0046872">
    <property type="term" value="F:metal ion binding"/>
    <property type="evidence" value="ECO:0007669"/>
    <property type="project" value="UniProtKB-KW"/>
</dbReference>
<accession>Q2GYS8</accession>
<dbReference type="GO" id="GO:0005739">
    <property type="term" value="C:mitochondrion"/>
    <property type="evidence" value="ECO:0007669"/>
    <property type="project" value="TreeGrafter"/>
</dbReference>
<reference evidence="3" key="1">
    <citation type="journal article" date="2015" name="Genome Announc.">
        <title>Draft genome sequence of the cellulolytic fungus Chaetomium globosum.</title>
        <authorList>
            <person name="Cuomo C.A."/>
            <person name="Untereiner W.A."/>
            <person name="Ma L.-J."/>
            <person name="Grabherr M."/>
            <person name="Birren B.W."/>
        </authorList>
    </citation>
    <scope>NUCLEOTIDE SEQUENCE [LARGE SCALE GENOMIC DNA]</scope>
    <source>
        <strain evidence="3">ATCC 6205 / CBS 148.51 / DSM 1962 / NBRC 6347 / NRRL 1970</strain>
    </source>
</reference>
<dbReference type="InterPro" id="IPR011249">
    <property type="entry name" value="Metalloenz_LuxS/M16"/>
</dbReference>
<dbReference type="HOGENOM" id="CLU_1885521_0_0_1"/>
<evidence type="ECO:0000256" key="1">
    <source>
        <dbReference type="ARBA" id="ARBA00022723"/>
    </source>
</evidence>
<name>Q2GYS8_CHAGB</name>
<dbReference type="RefSeq" id="XP_001224532.1">
    <property type="nucleotide sequence ID" value="XM_001224531.1"/>
</dbReference>
<dbReference type="PANTHER" id="PTHR43690:SF18">
    <property type="entry name" value="INSULIN-DEGRADING ENZYME-RELATED"/>
    <property type="match status" value="1"/>
</dbReference>
<dbReference type="Proteomes" id="UP000001056">
    <property type="component" value="Unassembled WGS sequence"/>
</dbReference>
<dbReference type="PANTHER" id="PTHR43690">
    <property type="entry name" value="NARDILYSIN"/>
    <property type="match status" value="1"/>
</dbReference>
<gene>
    <name evidence="2" type="ORF">CHGG_06876</name>
</gene>